<keyword evidence="2" id="KW-1185">Reference proteome</keyword>
<dbReference type="Proteomes" id="UP000675121">
    <property type="component" value="Unassembled WGS sequence"/>
</dbReference>
<name>A0A9N8QXH9_9BURK</name>
<evidence type="ECO:0000313" key="1">
    <source>
        <dbReference type="EMBL" id="CAE6872198.1"/>
    </source>
</evidence>
<gene>
    <name evidence="1" type="ORF">R70211_01337</name>
</gene>
<evidence type="ECO:0008006" key="3">
    <source>
        <dbReference type="Google" id="ProtNLM"/>
    </source>
</evidence>
<reference evidence="1" key="1">
    <citation type="submission" date="2021-02" db="EMBL/GenBank/DDBJ databases">
        <authorList>
            <person name="Vanwijnsberghe S."/>
        </authorList>
    </citation>
    <scope>NUCLEOTIDE SEQUENCE</scope>
    <source>
        <strain evidence="1">R-70211</strain>
    </source>
</reference>
<organism evidence="1 2">
    <name type="scientific">Paraburkholderia domus</name>
    <dbReference type="NCBI Taxonomy" id="2793075"/>
    <lineage>
        <taxon>Bacteria</taxon>
        <taxon>Pseudomonadati</taxon>
        <taxon>Pseudomonadota</taxon>
        <taxon>Betaproteobacteria</taxon>
        <taxon>Burkholderiales</taxon>
        <taxon>Burkholderiaceae</taxon>
        <taxon>Paraburkholderia</taxon>
    </lineage>
</organism>
<comment type="caution">
    <text evidence="1">The sequence shown here is derived from an EMBL/GenBank/DDBJ whole genome shotgun (WGS) entry which is preliminary data.</text>
</comment>
<proteinExistence type="predicted"/>
<evidence type="ECO:0000313" key="2">
    <source>
        <dbReference type="Proteomes" id="UP000675121"/>
    </source>
</evidence>
<dbReference type="AlphaFoldDB" id="A0A9N8QXH9"/>
<accession>A0A9N8QXH9</accession>
<protein>
    <recommendedName>
        <fullName evidence="3">Fis family transcriptional regulator</fullName>
    </recommendedName>
</protein>
<dbReference type="EMBL" id="CAJNAS010000003">
    <property type="protein sequence ID" value="CAE6872198.1"/>
    <property type="molecule type" value="Genomic_DNA"/>
</dbReference>
<dbReference type="RefSeq" id="WP_236078427.1">
    <property type="nucleotide sequence ID" value="NZ_CAJNAS010000003.1"/>
</dbReference>
<sequence>MLLPMDQASVRERSLSYHLALSACCDGHGNGHLFNELMRVAYVAWFLQQAGYGNETVQSYKTAEYAVEAALQLAHESNEWLLAEDAIPAFGKLLALHDAQLAVAPLHKVIEAEHQLQRFVAGMASSPIAEENQGPRAERH</sequence>